<gene>
    <name evidence="1" type="ORF">B2J93_3438</name>
</gene>
<dbReference type="Proteomes" id="UP000242519">
    <property type="component" value="Unassembled WGS sequence"/>
</dbReference>
<evidence type="ECO:0008006" key="3">
    <source>
        <dbReference type="Google" id="ProtNLM"/>
    </source>
</evidence>
<accession>A0A218Z4E4</accession>
<dbReference type="OrthoDB" id="432970at2759"/>
<organism evidence="1 2">
    <name type="scientific">Diplocarpon coronariae</name>
    <dbReference type="NCBI Taxonomy" id="2795749"/>
    <lineage>
        <taxon>Eukaryota</taxon>
        <taxon>Fungi</taxon>
        <taxon>Dikarya</taxon>
        <taxon>Ascomycota</taxon>
        <taxon>Pezizomycotina</taxon>
        <taxon>Leotiomycetes</taxon>
        <taxon>Helotiales</taxon>
        <taxon>Drepanopezizaceae</taxon>
        <taxon>Diplocarpon</taxon>
    </lineage>
</organism>
<dbReference type="InParanoid" id="A0A218Z4E4"/>
<dbReference type="EMBL" id="MZNU01000204">
    <property type="protein sequence ID" value="OWP02858.1"/>
    <property type="molecule type" value="Genomic_DNA"/>
</dbReference>
<evidence type="ECO:0000313" key="2">
    <source>
        <dbReference type="Proteomes" id="UP000242519"/>
    </source>
</evidence>
<proteinExistence type="predicted"/>
<dbReference type="AlphaFoldDB" id="A0A218Z4E4"/>
<comment type="caution">
    <text evidence="1">The sequence shown here is derived from an EMBL/GenBank/DDBJ whole genome shotgun (WGS) entry which is preliminary data.</text>
</comment>
<reference evidence="1 2" key="1">
    <citation type="submission" date="2017-04" db="EMBL/GenBank/DDBJ databases">
        <title>Draft genome sequence of Marssonina coronaria NL1: causal agent of apple blotch.</title>
        <authorList>
            <person name="Cheng Q."/>
        </authorList>
    </citation>
    <scope>NUCLEOTIDE SEQUENCE [LARGE SCALE GENOMIC DNA]</scope>
    <source>
        <strain evidence="1 2">NL1</strain>
    </source>
</reference>
<sequence>MSNPGQHCDGPGCDNPAERPCAKCADTPPIPNSSYQVPHYCCDACGHKHKAAHRAHCELLQQRKKLFRIGGLLQEIVYRLRERLFSHPISSVEVRDGRIVVYEPTFQEDAARKSEVAMDLPGGLALEEKRTLLAWNYCGPSVAWMYDTMVYLTARLRVGVEEHCFEHQSSALVSVYGAELDTKQPSHVVTKITIAQSQEEYALDLTGAQYGYREPVMPWSAYITSKIAKFVSRSPPGEVRVGFLRLMHFCKHPVLTINYELSSCILPSVIRWELERGLAIGEMLLLPQDKYERRQLELVDFVDEGLRVKMLAIGDQVISQETVEFAKALNSLGSPVKDD</sequence>
<keyword evidence="2" id="KW-1185">Reference proteome</keyword>
<name>A0A218Z4E4_9HELO</name>
<dbReference type="STRING" id="503106.A0A218Z4E4"/>
<evidence type="ECO:0000313" key="1">
    <source>
        <dbReference type="EMBL" id="OWP02858.1"/>
    </source>
</evidence>
<protein>
    <recommendedName>
        <fullName evidence="3">Suppressor of anucleate metulae protein B</fullName>
    </recommendedName>
</protein>